<sequence>MKNLYQQIISAGTQTSNSNVWNKKIRLLNIYCLTWGHLVLVFYGLDVISHLIIENINHDTITFDFFDAKAFFAHLTIVTSLFSIFFLNKNHHFKWARFLFMILFIIINCFAAIVISPGHFIEYTFLLASPIAITLYVKKITSYLVLAISFLLFLTPYYFYVVYPAEIVDRLMPFESIIVFLTPVLILNYFKSNNLINEELLALERDKVQSDKELLEKQKAELKELSEFKSHFYVNLSHEIRTPLTLIKGHSLQLDLKDSKEKTEEKINIINAQVEQVEFIINNIMDISKIDNKDFHLDLAPVNIAVFFDKHYSNFKNLFEAKSVLFSIENRTENLLFNIDNYLFSKSINNLLSNALKFTKSGDAVVIKVYLEGVNLNVEVIDTGIGIPEKDIEKVFDRFFQSKNHITKSQGSGIGLSFTKSIIEAHHFTIGVKSISNISTIFSIQIPQKSLLKLDSLERTSMLKKGNATDAVVNAKLKVLLVEDHTEMRNFIIGLLDDYEVTEAENGQVALDILKNETFDVIITDYMMPVLDGKGLVMEIKKQKLKTPIIVLTARTDSDAKLKMLRLGIDAYLHKPFMKEELMMHLKKASQSFAVINEFDAALKVEEKESLNKFAQKFNEDLNAFIFENMHSSVFGIEAIAAHFEISKSTLVRKTKSLLGQVPKDIILEARFQKARSILEKNPRESKINIAKTIGIKNTFYFFKKMEERFR</sequence>
<feature type="transmembrane region" description="Helical" evidence="5">
    <location>
        <begin position="140"/>
        <end position="159"/>
    </location>
</feature>
<dbReference type="OrthoDB" id="358279at2"/>
<evidence type="ECO:0000259" key="6">
    <source>
        <dbReference type="PROSITE" id="PS01124"/>
    </source>
</evidence>
<keyword evidence="5" id="KW-1133">Transmembrane helix</keyword>
<dbReference type="InterPro" id="IPR036890">
    <property type="entry name" value="HATPase_C_sf"/>
</dbReference>
<evidence type="ECO:0000256" key="3">
    <source>
        <dbReference type="ARBA" id="ARBA00022553"/>
    </source>
</evidence>
<dbReference type="Gene3D" id="1.10.10.60">
    <property type="entry name" value="Homeodomain-like"/>
    <property type="match status" value="1"/>
</dbReference>
<dbReference type="PROSITE" id="PS01124">
    <property type="entry name" value="HTH_ARAC_FAMILY_2"/>
    <property type="match status" value="1"/>
</dbReference>
<dbReference type="Proteomes" id="UP000249248">
    <property type="component" value="Unassembled WGS sequence"/>
</dbReference>
<dbReference type="GO" id="GO:0043565">
    <property type="term" value="F:sequence-specific DNA binding"/>
    <property type="evidence" value="ECO:0007669"/>
    <property type="project" value="InterPro"/>
</dbReference>
<feature type="domain" description="Histidine kinase" evidence="7">
    <location>
        <begin position="235"/>
        <end position="450"/>
    </location>
</feature>
<dbReference type="SUPFAM" id="SSF52172">
    <property type="entry name" value="CheY-like"/>
    <property type="match status" value="1"/>
</dbReference>
<evidence type="ECO:0000256" key="5">
    <source>
        <dbReference type="SAM" id="Phobius"/>
    </source>
</evidence>
<comment type="catalytic activity">
    <reaction evidence="1">
        <text>ATP + protein L-histidine = ADP + protein N-phospho-L-histidine.</text>
        <dbReference type="EC" id="2.7.13.3"/>
    </reaction>
</comment>
<evidence type="ECO:0000256" key="2">
    <source>
        <dbReference type="ARBA" id="ARBA00012438"/>
    </source>
</evidence>
<evidence type="ECO:0000256" key="4">
    <source>
        <dbReference type="PROSITE-ProRule" id="PRU00169"/>
    </source>
</evidence>
<evidence type="ECO:0000256" key="1">
    <source>
        <dbReference type="ARBA" id="ARBA00000085"/>
    </source>
</evidence>
<dbReference type="GO" id="GO:0000155">
    <property type="term" value="F:phosphorelay sensor kinase activity"/>
    <property type="evidence" value="ECO:0007669"/>
    <property type="project" value="InterPro"/>
</dbReference>
<dbReference type="Pfam" id="PF00072">
    <property type="entry name" value="Response_reg"/>
    <property type="match status" value="1"/>
</dbReference>
<feature type="domain" description="Response regulatory" evidence="8">
    <location>
        <begin position="478"/>
        <end position="590"/>
    </location>
</feature>
<dbReference type="EMBL" id="QKSB01000014">
    <property type="protein sequence ID" value="PZE15913.1"/>
    <property type="molecule type" value="Genomic_DNA"/>
</dbReference>
<dbReference type="PANTHER" id="PTHR43547">
    <property type="entry name" value="TWO-COMPONENT HISTIDINE KINASE"/>
    <property type="match status" value="1"/>
</dbReference>
<protein>
    <recommendedName>
        <fullName evidence="2">histidine kinase</fullName>
        <ecNumber evidence="2">2.7.13.3</ecNumber>
    </recommendedName>
</protein>
<feature type="transmembrane region" description="Helical" evidence="5">
    <location>
        <begin position="98"/>
        <end position="120"/>
    </location>
</feature>
<dbReference type="Gene3D" id="1.10.287.130">
    <property type="match status" value="1"/>
</dbReference>
<accession>A0A2W1NA57</accession>
<evidence type="ECO:0000259" key="7">
    <source>
        <dbReference type="PROSITE" id="PS50109"/>
    </source>
</evidence>
<dbReference type="InterPro" id="IPR004358">
    <property type="entry name" value="Sig_transdc_His_kin-like_C"/>
</dbReference>
<proteinExistence type="predicted"/>
<dbReference type="PROSITE" id="PS50110">
    <property type="entry name" value="RESPONSE_REGULATORY"/>
    <property type="match status" value="1"/>
</dbReference>
<reference evidence="9 10" key="1">
    <citation type="submission" date="2018-06" db="EMBL/GenBank/DDBJ databases">
        <title>The draft genome sequence of Crocinitomix sp. SM1701.</title>
        <authorList>
            <person name="Zhang X."/>
        </authorList>
    </citation>
    <scope>NUCLEOTIDE SEQUENCE [LARGE SCALE GENOMIC DNA]</scope>
    <source>
        <strain evidence="9 10">SM1701</strain>
    </source>
</reference>
<dbReference type="Gene3D" id="3.40.50.2300">
    <property type="match status" value="1"/>
</dbReference>
<dbReference type="InterPro" id="IPR011006">
    <property type="entry name" value="CheY-like_superfamily"/>
</dbReference>
<keyword evidence="5" id="KW-0472">Membrane</keyword>
<dbReference type="SMART" id="SM00448">
    <property type="entry name" value="REC"/>
    <property type="match status" value="1"/>
</dbReference>
<dbReference type="PROSITE" id="PS50109">
    <property type="entry name" value="HIS_KIN"/>
    <property type="match status" value="1"/>
</dbReference>
<dbReference type="Pfam" id="PF00512">
    <property type="entry name" value="HisKA"/>
    <property type="match status" value="1"/>
</dbReference>
<dbReference type="Pfam" id="PF02518">
    <property type="entry name" value="HATPase_c"/>
    <property type="match status" value="1"/>
</dbReference>
<keyword evidence="5" id="KW-0812">Transmembrane</keyword>
<keyword evidence="3 4" id="KW-0597">Phosphoprotein</keyword>
<name>A0A2W1NA57_9FLAO</name>
<dbReference type="SUPFAM" id="SSF47384">
    <property type="entry name" value="Homodimeric domain of signal transducing histidine kinase"/>
    <property type="match status" value="1"/>
</dbReference>
<dbReference type="RefSeq" id="WP_111064415.1">
    <property type="nucleotide sequence ID" value="NZ_JBHUCU010000012.1"/>
</dbReference>
<feature type="modified residue" description="4-aspartylphosphate" evidence="4">
    <location>
        <position position="525"/>
    </location>
</feature>
<dbReference type="CDD" id="cd00082">
    <property type="entry name" value="HisKA"/>
    <property type="match status" value="1"/>
</dbReference>
<feature type="domain" description="HTH araC/xylS-type" evidence="6">
    <location>
        <begin position="620"/>
        <end position="711"/>
    </location>
</feature>
<evidence type="ECO:0000313" key="9">
    <source>
        <dbReference type="EMBL" id="PZE15913.1"/>
    </source>
</evidence>
<dbReference type="SMART" id="SM00342">
    <property type="entry name" value="HTH_ARAC"/>
    <property type="match status" value="1"/>
</dbReference>
<dbReference type="SMART" id="SM00387">
    <property type="entry name" value="HATPase_c"/>
    <property type="match status" value="1"/>
</dbReference>
<dbReference type="InterPro" id="IPR003661">
    <property type="entry name" value="HisK_dim/P_dom"/>
</dbReference>
<dbReference type="CDD" id="cd00156">
    <property type="entry name" value="REC"/>
    <property type="match status" value="1"/>
</dbReference>
<feature type="transmembrane region" description="Helical" evidence="5">
    <location>
        <begin position="28"/>
        <end position="53"/>
    </location>
</feature>
<dbReference type="PANTHER" id="PTHR43547:SF2">
    <property type="entry name" value="HYBRID SIGNAL TRANSDUCTION HISTIDINE KINASE C"/>
    <property type="match status" value="1"/>
</dbReference>
<dbReference type="InterPro" id="IPR018060">
    <property type="entry name" value="HTH_AraC"/>
</dbReference>
<keyword evidence="10" id="KW-1185">Reference proteome</keyword>
<dbReference type="AlphaFoldDB" id="A0A2W1NA57"/>
<gene>
    <name evidence="9" type="ORF">DNU06_15505</name>
</gene>
<dbReference type="SUPFAM" id="SSF55874">
    <property type="entry name" value="ATPase domain of HSP90 chaperone/DNA topoisomerase II/histidine kinase"/>
    <property type="match status" value="1"/>
</dbReference>
<evidence type="ECO:0000259" key="8">
    <source>
        <dbReference type="PROSITE" id="PS50110"/>
    </source>
</evidence>
<dbReference type="Gene3D" id="3.30.565.10">
    <property type="entry name" value="Histidine kinase-like ATPase, C-terminal domain"/>
    <property type="match status" value="1"/>
</dbReference>
<dbReference type="SMART" id="SM00388">
    <property type="entry name" value="HisKA"/>
    <property type="match status" value="1"/>
</dbReference>
<comment type="caution">
    <text evidence="9">The sequence shown here is derived from an EMBL/GenBank/DDBJ whole genome shotgun (WGS) entry which is preliminary data.</text>
</comment>
<evidence type="ECO:0000313" key="10">
    <source>
        <dbReference type="Proteomes" id="UP000249248"/>
    </source>
</evidence>
<dbReference type="PRINTS" id="PR00344">
    <property type="entry name" value="BCTRLSENSOR"/>
</dbReference>
<organism evidence="9 10">
    <name type="scientific">Putridiphycobacter roseus</name>
    <dbReference type="NCBI Taxonomy" id="2219161"/>
    <lineage>
        <taxon>Bacteria</taxon>
        <taxon>Pseudomonadati</taxon>
        <taxon>Bacteroidota</taxon>
        <taxon>Flavobacteriia</taxon>
        <taxon>Flavobacteriales</taxon>
        <taxon>Crocinitomicaceae</taxon>
        <taxon>Putridiphycobacter</taxon>
    </lineage>
</organism>
<dbReference type="InterPro" id="IPR003594">
    <property type="entry name" value="HATPase_dom"/>
</dbReference>
<feature type="transmembrane region" description="Helical" evidence="5">
    <location>
        <begin position="65"/>
        <end position="86"/>
    </location>
</feature>
<dbReference type="GO" id="GO:0003700">
    <property type="term" value="F:DNA-binding transcription factor activity"/>
    <property type="evidence" value="ECO:0007669"/>
    <property type="project" value="InterPro"/>
</dbReference>
<dbReference type="InterPro" id="IPR001789">
    <property type="entry name" value="Sig_transdc_resp-reg_receiver"/>
</dbReference>
<dbReference type="InterPro" id="IPR036097">
    <property type="entry name" value="HisK_dim/P_sf"/>
</dbReference>
<dbReference type="InterPro" id="IPR005467">
    <property type="entry name" value="His_kinase_dom"/>
</dbReference>
<dbReference type="EC" id="2.7.13.3" evidence="2"/>